<protein>
    <submittedName>
        <fullName evidence="2">SHOCT domain-containing protein</fullName>
    </submittedName>
</protein>
<dbReference type="OrthoDB" id="342186at2"/>
<organism evidence="2 3">
    <name type="scientific">Leptospira ognonensis</name>
    <dbReference type="NCBI Taxonomy" id="2484945"/>
    <lineage>
        <taxon>Bacteria</taxon>
        <taxon>Pseudomonadati</taxon>
        <taxon>Spirochaetota</taxon>
        <taxon>Spirochaetia</taxon>
        <taxon>Leptospirales</taxon>
        <taxon>Leptospiraceae</taxon>
        <taxon>Leptospira</taxon>
    </lineage>
</organism>
<comment type="caution">
    <text evidence="2">The sequence shown here is derived from an EMBL/GenBank/DDBJ whole genome shotgun (WGS) entry which is preliminary data.</text>
</comment>
<keyword evidence="1" id="KW-1133">Transmembrane helix</keyword>
<name>A0A4R9KAW6_9LEPT</name>
<gene>
    <name evidence="2" type="ORF">EHQ58_01725</name>
</gene>
<sequence>MRRIDIMFYLLFLRISIGGMFFLFTCKSVNYKNLDLRLTSSTDSIAVFSIHEKDYGSILPAPLAKAAVKWEKNIDLSTFVPLLSYKKSVLSSENWDQLIKEEELSEIQNLLSKSILADPAYGYLVLLKREDPLSPLLKILRSSFLIIKTEGGYIFAIPDLNQNLTFNTQYKFDDWSLYQIPKIRSSIKQEIKIKPNQINLSIYREEVGDNVKFYDRIIIFEDLKYLSNPLLFRTPDIDEIETKKQKNDVIERLKTLEELKRNQLLTDEEYRDKKKEILKDL</sequence>
<dbReference type="AlphaFoldDB" id="A0A4R9KAW6"/>
<feature type="transmembrane region" description="Helical" evidence="1">
    <location>
        <begin position="6"/>
        <end position="24"/>
    </location>
</feature>
<evidence type="ECO:0000313" key="2">
    <source>
        <dbReference type="EMBL" id="TGL63186.1"/>
    </source>
</evidence>
<dbReference type="Proteomes" id="UP000297693">
    <property type="component" value="Unassembled WGS sequence"/>
</dbReference>
<keyword evidence="3" id="KW-1185">Reference proteome</keyword>
<keyword evidence="1" id="KW-0812">Transmembrane</keyword>
<evidence type="ECO:0000256" key="1">
    <source>
        <dbReference type="SAM" id="Phobius"/>
    </source>
</evidence>
<accession>A0A4R9KAW6</accession>
<dbReference type="EMBL" id="RQGD01000005">
    <property type="protein sequence ID" value="TGL63186.1"/>
    <property type="molecule type" value="Genomic_DNA"/>
</dbReference>
<reference evidence="2" key="1">
    <citation type="journal article" date="2019" name="PLoS Negl. Trop. Dis.">
        <title>Revisiting the worldwide diversity of Leptospira species in the environment.</title>
        <authorList>
            <person name="Vincent A.T."/>
            <person name="Schiettekatte O."/>
            <person name="Bourhy P."/>
            <person name="Veyrier F.J."/>
            <person name="Picardeau M."/>
        </authorList>
    </citation>
    <scope>NUCLEOTIDE SEQUENCE [LARGE SCALE GENOMIC DNA]</scope>
    <source>
        <strain evidence="2">201702476</strain>
    </source>
</reference>
<keyword evidence="1" id="KW-0472">Membrane</keyword>
<proteinExistence type="predicted"/>
<evidence type="ECO:0000313" key="3">
    <source>
        <dbReference type="Proteomes" id="UP000297693"/>
    </source>
</evidence>
<dbReference type="RefSeq" id="WP_135621607.1">
    <property type="nucleotide sequence ID" value="NZ_RQGD01000005.1"/>
</dbReference>
<dbReference type="NCBIfam" id="NF047484">
    <property type="entry name" value="LA1326_LA4305"/>
    <property type="match status" value="1"/>
</dbReference>